<evidence type="ECO:0000256" key="5">
    <source>
        <dbReference type="ARBA" id="ARBA00023136"/>
    </source>
</evidence>
<dbReference type="OrthoDB" id="2015495at2759"/>
<dbReference type="EMBL" id="JAKOGI010001253">
    <property type="protein sequence ID" value="KAJ8426684.1"/>
    <property type="molecule type" value="Genomic_DNA"/>
</dbReference>
<feature type="transmembrane region" description="Helical" evidence="7">
    <location>
        <begin position="90"/>
        <end position="116"/>
    </location>
</feature>
<feature type="transmembrane region" description="Helical" evidence="7">
    <location>
        <begin position="136"/>
        <end position="154"/>
    </location>
</feature>
<comment type="caution">
    <text evidence="9">The sequence shown here is derived from an EMBL/GenBank/DDBJ whole genome shotgun (WGS) entry which is preliminary data.</text>
</comment>
<protein>
    <submittedName>
        <fullName evidence="9">Uncharacterized protein</fullName>
    </submittedName>
</protein>
<feature type="transmembrane region" description="Helical" evidence="7">
    <location>
        <begin position="47"/>
        <end position="69"/>
    </location>
</feature>
<evidence type="ECO:0000313" key="9">
    <source>
        <dbReference type="EMBL" id="KAJ8426684.1"/>
    </source>
</evidence>
<reference evidence="9" key="1">
    <citation type="submission" date="2022-04" db="EMBL/GenBank/DDBJ databases">
        <title>Carnegiea gigantea Genome sequencing and assembly v2.</title>
        <authorList>
            <person name="Copetti D."/>
            <person name="Sanderson M.J."/>
            <person name="Burquez A."/>
            <person name="Wojciechowski M.F."/>
        </authorList>
    </citation>
    <scope>NUCLEOTIDE SEQUENCE</scope>
    <source>
        <strain evidence="9">SGP5-SGP5p</strain>
        <tissue evidence="9">Aerial part</tissue>
    </source>
</reference>
<feature type="signal peptide" evidence="8">
    <location>
        <begin position="1"/>
        <end position="21"/>
    </location>
</feature>
<evidence type="ECO:0000256" key="3">
    <source>
        <dbReference type="ARBA" id="ARBA00022729"/>
    </source>
</evidence>
<dbReference type="PANTHER" id="PTHR31769">
    <property type="entry name" value="OS07G0462200 PROTEIN-RELATED"/>
    <property type="match status" value="1"/>
</dbReference>
<sequence length="434" mass="47326">MASVLLLIIVFVLDLIAFALAVAAEQRRSSAKVINTGMSLDCQYDSNVATGLGAGAFVFLLASQLLVMLASRCLCFGRSLRPGGSRAWAIMLFIACWVAFFIAEVCLLAGSVQNAYHTKYVSSLSNDSCRTLRKGVFGAGAAFIVFTGILSELYHASYSKASNLSPTYGGDTGHPAVFPSDECSTPSALFSCSGLLFERPKSKICLGRSEILGFEHSIQTILDPLDDVLRSAYRNKISAFQNTRWCFCPAVQQLKKQKSSLPNYFRVEASTLMCEKEDIMTSDSLKVFYLPLFCPSNLQSEVYLCSPARCYVHVSTGAGIVYRALTAFLSDKDWFCIVAFLFMDAVCLCFAICVDPVDPCWMLATPSLVGGSTSHGWAPLGVPFPLSATHPHFCFGFMAVSPRLASMMPRWGLLGDLNVPQLGHFEDQSRMIAT</sequence>
<evidence type="ECO:0000256" key="4">
    <source>
        <dbReference type="ARBA" id="ARBA00022989"/>
    </source>
</evidence>
<keyword evidence="4 7" id="KW-1133">Transmembrane helix</keyword>
<evidence type="ECO:0000256" key="1">
    <source>
        <dbReference type="ARBA" id="ARBA00004127"/>
    </source>
</evidence>
<proteinExistence type="inferred from homology"/>
<gene>
    <name evidence="9" type="ORF">Cgig2_018775</name>
</gene>
<keyword evidence="5 7" id="KW-0472">Membrane</keyword>
<evidence type="ECO:0000256" key="2">
    <source>
        <dbReference type="ARBA" id="ARBA00022692"/>
    </source>
</evidence>
<keyword evidence="2 7" id="KW-0812">Transmembrane</keyword>
<comment type="subcellular location">
    <subcellularLocation>
        <location evidence="1">Endomembrane system</location>
        <topology evidence="1">Multi-pass membrane protein</topology>
    </subcellularLocation>
</comment>
<keyword evidence="3 8" id="KW-0732">Signal</keyword>
<feature type="chain" id="PRO_5040505740" evidence="8">
    <location>
        <begin position="22"/>
        <end position="434"/>
    </location>
</feature>
<evidence type="ECO:0000256" key="6">
    <source>
        <dbReference type="ARBA" id="ARBA00029467"/>
    </source>
</evidence>
<evidence type="ECO:0000313" key="10">
    <source>
        <dbReference type="Proteomes" id="UP001153076"/>
    </source>
</evidence>
<dbReference type="InterPro" id="IPR052222">
    <property type="entry name" value="DESIGUAL"/>
</dbReference>
<dbReference type="AlphaFoldDB" id="A0A9Q1GWX0"/>
<accession>A0A9Q1GWX0</accession>
<dbReference type="Pfam" id="PF06749">
    <property type="entry name" value="DUF1218"/>
    <property type="match status" value="1"/>
</dbReference>
<comment type="similarity">
    <text evidence="6">Belongs to the DESIGUAL family.</text>
</comment>
<organism evidence="9 10">
    <name type="scientific">Carnegiea gigantea</name>
    <dbReference type="NCBI Taxonomy" id="171969"/>
    <lineage>
        <taxon>Eukaryota</taxon>
        <taxon>Viridiplantae</taxon>
        <taxon>Streptophyta</taxon>
        <taxon>Embryophyta</taxon>
        <taxon>Tracheophyta</taxon>
        <taxon>Spermatophyta</taxon>
        <taxon>Magnoliopsida</taxon>
        <taxon>eudicotyledons</taxon>
        <taxon>Gunneridae</taxon>
        <taxon>Pentapetalae</taxon>
        <taxon>Caryophyllales</taxon>
        <taxon>Cactineae</taxon>
        <taxon>Cactaceae</taxon>
        <taxon>Cactoideae</taxon>
        <taxon>Echinocereeae</taxon>
        <taxon>Carnegiea</taxon>
    </lineage>
</organism>
<dbReference type="GO" id="GO:0012505">
    <property type="term" value="C:endomembrane system"/>
    <property type="evidence" value="ECO:0007669"/>
    <property type="project" value="UniProtKB-SubCell"/>
</dbReference>
<keyword evidence="10" id="KW-1185">Reference proteome</keyword>
<name>A0A9Q1GWX0_9CARY</name>
<dbReference type="Proteomes" id="UP001153076">
    <property type="component" value="Unassembled WGS sequence"/>
</dbReference>
<evidence type="ECO:0000256" key="7">
    <source>
        <dbReference type="SAM" id="Phobius"/>
    </source>
</evidence>
<dbReference type="InterPro" id="IPR009606">
    <property type="entry name" value="DEAL/Modifying_wall_lignin1/2"/>
</dbReference>
<evidence type="ECO:0000256" key="8">
    <source>
        <dbReference type="SAM" id="SignalP"/>
    </source>
</evidence>